<feature type="domain" description="Mur ligase central" evidence="2">
    <location>
        <begin position="144"/>
        <end position="334"/>
    </location>
</feature>
<dbReference type="RefSeq" id="WP_146439225.1">
    <property type="nucleotide sequence ID" value="NZ_SJPL01000001.1"/>
</dbReference>
<dbReference type="GO" id="GO:0005524">
    <property type="term" value="F:ATP binding"/>
    <property type="evidence" value="ECO:0007669"/>
    <property type="project" value="InterPro"/>
</dbReference>
<dbReference type="Proteomes" id="UP000317238">
    <property type="component" value="Unassembled WGS sequence"/>
</dbReference>
<dbReference type="PANTHER" id="PTHR23135:SF4">
    <property type="entry name" value="UDP-N-ACETYLMURAMOYL-L-ALANYL-D-GLUTAMATE--2,6-DIAMINOPIMELATE LIGASE MURE HOMOLOG, CHLOROPLASTIC"/>
    <property type="match status" value="1"/>
</dbReference>
<dbReference type="Gene3D" id="3.40.1190.10">
    <property type="entry name" value="Mur-like, catalytic domain"/>
    <property type="match status" value="1"/>
</dbReference>
<evidence type="ECO:0000259" key="1">
    <source>
        <dbReference type="Pfam" id="PF02875"/>
    </source>
</evidence>
<dbReference type="EMBL" id="SJPL01000001">
    <property type="protein sequence ID" value="TWT70199.1"/>
    <property type="molecule type" value="Genomic_DNA"/>
</dbReference>
<evidence type="ECO:0000313" key="4">
    <source>
        <dbReference type="Proteomes" id="UP000317238"/>
    </source>
</evidence>
<dbReference type="Pfam" id="PF08245">
    <property type="entry name" value="Mur_ligase_M"/>
    <property type="match status" value="1"/>
</dbReference>
<name>A0A5C5Y5J2_9PLAN</name>
<dbReference type="AlphaFoldDB" id="A0A5C5Y5J2"/>
<dbReference type="InterPro" id="IPR013221">
    <property type="entry name" value="Mur_ligase_cen"/>
</dbReference>
<reference evidence="3 4" key="1">
    <citation type="submission" date="2019-02" db="EMBL/GenBank/DDBJ databases">
        <title>Deep-cultivation of Planctomycetes and their phenomic and genomic characterization uncovers novel biology.</title>
        <authorList>
            <person name="Wiegand S."/>
            <person name="Jogler M."/>
            <person name="Boedeker C."/>
            <person name="Pinto D."/>
            <person name="Vollmers J."/>
            <person name="Rivas-Marin E."/>
            <person name="Kohn T."/>
            <person name="Peeters S.H."/>
            <person name="Heuer A."/>
            <person name="Rast P."/>
            <person name="Oberbeckmann S."/>
            <person name="Bunk B."/>
            <person name="Jeske O."/>
            <person name="Meyerdierks A."/>
            <person name="Storesund J.E."/>
            <person name="Kallscheuer N."/>
            <person name="Luecker S."/>
            <person name="Lage O.M."/>
            <person name="Pohl T."/>
            <person name="Merkel B.J."/>
            <person name="Hornburger P."/>
            <person name="Mueller R.-W."/>
            <person name="Bruemmer F."/>
            <person name="Labrenz M."/>
            <person name="Spormann A.M."/>
            <person name="Op Den Camp H."/>
            <person name="Overmann J."/>
            <person name="Amann R."/>
            <person name="Jetten M.S.M."/>
            <person name="Mascher T."/>
            <person name="Medema M.H."/>
            <person name="Devos D.P."/>
            <person name="Kaster A.-K."/>
            <person name="Ovreas L."/>
            <person name="Rohde M."/>
            <person name="Galperin M.Y."/>
            <person name="Jogler C."/>
        </authorList>
    </citation>
    <scope>NUCLEOTIDE SEQUENCE [LARGE SCALE GENOMIC DNA]</scope>
    <source>
        <strain evidence="3 4">Pan14r</strain>
    </source>
</reference>
<dbReference type="Pfam" id="PF02875">
    <property type="entry name" value="Mur_ligase_C"/>
    <property type="match status" value="1"/>
</dbReference>
<dbReference type="PANTHER" id="PTHR23135">
    <property type="entry name" value="MUR LIGASE FAMILY MEMBER"/>
    <property type="match status" value="1"/>
</dbReference>
<dbReference type="InterPro" id="IPR036565">
    <property type="entry name" value="Mur-like_cat_sf"/>
</dbReference>
<protein>
    <submittedName>
        <fullName evidence="3">MurE-like ligase</fullName>
        <ecNumber evidence="3">6.3.2.7</ecNumber>
    </submittedName>
</protein>
<accession>A0A5C5Y5J2</accession>
<dbReference type="EC" id="6.3.2.7" evidence="3"/>
<evidence type="ECO:0000259" key="2">
    <source>
        <dbReference type="Pfam" id="PF08245"/>
    </source>
</evidence>
<dbReference type="Gene3D" id="3.90.190.20">
    <property type="entry name" value="Mur ligase, C-terminal domain"/>
    <property type="match status" value="1"/>
</dbReference>
<gene>
    <name evidence="3" type="ORF">Pan14r_25000</name>
</gene>
<dbReference type="SUPFAM" id="SSF53623">
    <property type="entry name" value="MurD-like peptide ligases, catalytic domain"/>
    <property type="match status" value="1"/>
</dbReference>
<comment type="caution">
    <text evidence="3">The sequence shown here is derived from an EMBL/GenBank/DDBJ whole genome shotgun (WGS) entry which is preliminary data.</text>
</comment>
<organism evidence="3 4">
    <name type="scientific">Crateriforma conspicua</name>
    <dbReference type="NCBI Taxonomy" id="2527996"/>
    <lineage>
        <taxon>Bacteria</taxon>
        <taxon>Pseudomonadati</taxon>
        <taxon>Planctomycetota</taxon>
        <taxon>Planctomycetia</taxon>
        <taxon>Planctomycetales</taxon>
        <taxon>Planctomycetaceae</taxon>
        <taxon>Crateriforma</taxon>
    </lineage>
</organism>
<dbReference type="SUPFAM" id="SSF53244">
    <property type="entry name" value="MurD-like peptide ligases, peptide-binding domain"/>
    <property type="match status" value="1"/>
</dbReference>
<proteinExistence type="predicted"/>
<dbReference type="GO" id="GO:0047482">
    <property type="term" value="F:UDP-N-acetylmuramoyl-L-alanyl-D-glutamate-L-lysine ligase activity"/>
    <property type="evidence" value="ECO:0007669"/>
    <property type="project" value="UniProtKB-EC"/>
</dbReference>
<evidence type="ECO:0000313" key="3">
    <source>
        <dbReference type="EMBL" id="TWT70199.1"/>
    </source>
</evidence>
<dbReference type="InterPro" id="IPR004101">
    <property type="entry name" value="Mur_ligase_C"/>
</dbReference>
<keyword evidence="3" id="KW-0436">Ligase</keyword>
<dbReference type="OrthoDB" id="9800958at2"/>
<keyword evidence="4" id="KW-1185">Reference proteome</keyword>
<feature type="domain" description="Mur ligase C-terminal" evidence="1">
    <location>
        <begin position="358"/>
        <end position="482"/>
    </location>
</feature>
<sequence>MRQLKSTEAQTTSFELRGFGHPSGKQTVAALGQILPEARFFDDSVDDIRATRLVEFQGDAPESDSSDDQTWSDAVVVYRIGQCEPVQLIAEAMARGAAGILTEQLLPCPLPQCIVPDVEHAAARIEATLIGRPDRQMLTVGVLGSTGKTTASLLVAAVLRDAQIRTAYQTDLGESDGVLQTTPEHGPQSGTDSLRWLAEAVDAGCQAAVIELTDADLRHGRHDAIEFDVLIATGRTIAGHDFGPTGLNCALERLTPEGVLIISADDQVGMRSARDAGVRMVTYSLRGAADVTAKIIDQTDGVTTSLVNYDDTTIAMETMLNGGGMLADQLASVAFGLLIDRPLHRLVETMHTMRTFPGRMQQVACEHAANAVIDVAGSPTAIASAIRAARASKGQGKLWCVFSIRETHSSEDLAEVGHLIERFGDQAVITTSKDQKRSFLKRSHDVLDGVTQCAAFRLVADSDRALQWAIGEANADDTVLVLCGASRGNARTERLELESLAGNIRKQQDRQPKIDPACGSRPRLRVVGVR</sequence>
<dbReference type="InterPro" id="IPR036615">
    <property type="entry name" value="Mur_ligase_C_dom_sf"/>
</dbReference>